<evidence type="ECO:0000256" key="1">
    <source>
        <dbReference type="ARBA" id="ARBA00022860"/>
    </source>
</evidence>
<dbReference type="AlphaFoldDB" id="A0AAN8ZL95"/>
<evidence type="ECO:0000256" key="2">
    <source>
        <dbReference type="ARBA" id="ARBA00024341"/>
    </source>
</evidence>
<dbReference type="EMBL" id="JBAMMX010000004">
    <property type="protein sequence ID" value="KAK6941986.1"/>
    <property type="molecule type" value="Genomic_DNA"/>
</dbReference>
<dbReference type="PANTHER" id="PTHR32295:SF281">
    <property type="entry name" value="PROTEIN IQ-DOMAIN 31"/>
    <property type="match status" value="1"/>
</dbReference>
<keyword evidence="1" id="KW-0112">Calmodulin-binding</keyword>
<dbReference type="InterPro" id="IPR000048">
    <property type="entry name" value="IQ_motif_EF-hand-BS"/>
</dbReference>
<evidence type="ECO:0000313" key="3">
    <source>
        <dbReference type="EMBL" id="KAK6941986.1"/>
    </source>
</evidence>
<keyword evidence="4" id="KW-1185">Reference proteome</keyword>
<sequence length="191" mass="21350">MEMPIQEDPNLKIIFEIAKLVSLEIKAEKPFPKATWRASKKARGQKETLIAAKSHSGSLHEDPLADLNLEIHSTNGNGENALLKEEQVQTYHLMHNSLKGIIRLQARVRGHLVRRQTVATLISVTGIVKLQAVIHGRRVRFSDPGFKVQKILDSKQEATGYDIFSPPEQSSKIAFANKLLASQKSAMLLRL</sequence>
<reference evidence="3 4" key="1">
    <citation type="submission" date="2023-12" db="EMBL/GenBank/DDBJ databases">
        <title>A high-quality genome assembly for Dillenia turbinata (Dilleniales).</title>
        <authorList>
            <person name="Chanderbali A."/>
        </authorList>
    </citation>
    <scope>NUCLEOTIDE SEQUENCE [LARGE SCALE GENOMIC DNA]</scope>
    <source>
        <strain evidence="3">LSX21</strain>
        <tissue evidence="3">Leaf</tissue>
    </source>
</reference>
<accession>A0AAN8ZL95</accession>
<dbReference type="PROSITE" id="PS50096">
    <property type="entry name" value="IQ"/>
    <property type="match status" value="1"/>
</dbReference>
<comment type="similarity">
    <text evidence="2">Belongs to the IQD family.</text>
</comment>
<organism evidence="3 4">
    <name type="scientific">Dillenia turbinata</name>
    <dbReference type="NCBI Taxonomy" id="194707"/>
    <lineage>
        <taxon>Eukaryota</taxon>
        <taxon>Viridiplantae</taxon>
        <taxon>Streptophyta</taxon>
        <taxon>Embryophyta</taxon>
        <taxon>Tracheophyta</taxon>
        <taxon>Spermatophyta</taxon>
        <taxon>Magnoliopsida</taxon>
        <taxon>eudicotyledons</taxon>
        <taxon>Gunneridae</taxon>
        <taxon>Pentapetalae</taxon>
        <taxon>Dilleniales</taxon>
        <taxon>Dilleniaceae</taxon>
        <taxon>Dillenia</taxon>
    </lineage>
</organism>
<gene>
    <name evidence="3" type="ORF">RJ641_027363</name>
</gene>
<name>A0AAN8ZL95_9MAGN</name>
<dbReference type="Pfam" id="PF00612">
    <property type="entry name" value="IQ"/>
    <property type="match status" value="1"/>
</dbReference>
<dbReference type="Proteomes" id="UP001370490">
    <property type="component" value="Unassembled WGS sequence"/>
</dbReference>
<dbReference type="GO" id="GO:0005516">
    <property type="term" value="F:calmodulin binding"/>
    <property type="evidence" value="ECO:0007669"/>
    <property type="project" value="UniProtKB-KW"/>
</dbReference>
<evidence type="ECO:0000313" key="4">
    <source>
        <dbReference type="Proteomes" id="UP001370490"/>
    </source>
</evidence>
<proteinExistence type="inferred from homology"/>
<protein>
    <submittedName>
        <fullName evidence="3">IQ motif, EF-hand binding site</fullName>
    </submittedName>
</protein>
<comment type="caution">
    <text evidence="3">The sequence shown here is derived from an EMBL/GenBank/DDBJ whole genome shotgun (WGS) entry which is preliminary data.</text>
</comment>
<dbReference type="PANTHER" id="PTHR32295">
    <property type="entry name" value="IQ-DOMAIN 5-RELATED"/>
    <property type="match status" value="1"/>
</dbReference>